<comment type="subcellular location">
    <subcellularLocation>
        <location evidence="1">Endomembrane system</location>
        <topology evidence="1">Multi-pass membrane protein</topology>
    </subcellularLocation>
</comment>
<evidence type="ECO:0000313" key="7">
    <source>
        <dbReference type="EMBL" id="AOS97933.1"/>
    </source>
</evidence>
<dbReference type="Pfam" id="PF02656">
    <property type="entry name" value="DUF202"/>
    <property type="match status" value="1"/>
</dbReference>
<keyword evidence="4 5" id="KW-0472">Membrane</keyword>
<protein>
    <recommendedName>
        <fullName evidence="6">DUF202 domain-containing protein</fullName>
    </recommendedName>
</protein>
<dbReference type="EMBL" id="CP014143">
    <property type="protein sequence ID" value="AOS97933.1"/>
    <property type="molecule type" value="Genomic_DNA"/>
</dbReference>
<organism evidence="7 8">
    <name type="scientific">Microbulbifer aggregans</name>
    <dbReference type="NCBI Taxonomy" id="1769779"/>
    <lineage>
        <taxon>Bacteria</taxon>
        <taxon>Pseudomonadati</taxon>
        <taxon>Pseudomonadota</taxon>
        <taxon>Gammaproteobacteria</taxon>
        <taxon>Cellvibrionales</taxon>
        <taxon>Microbulbiferaceae</taxon>
        <taxon>Microbulbifer</taxon>
    </lineage>
</organism>
<evidence type="ECO:0000256" key="4">
    <source>
        <dbReference type="ARBA" id="ARBA00023136"/>
    </source>
</evidence>
<dbReference type="RefSeq" id="WP_069947877.1">
    <property type="nucleotide sequence ID" value="NZ_CP014143.1"/>
</dbReference>
<sequence>MSTHFTEHAANERTFLAWVRTAVAVIGFGLVVGRMGNEPPSIWSEVALLLTGGLVVLLSYVRMERQRRRIDRDAGLLDKANPVDLLLVGLLFGLFALILLFGKHLA</sequence>
<dbReference type="AlphaFoldDB" id="A0A1C9WA13"/>
<keyword evidence="3 5" id="KW-1133">Transmembrane helix</keyword>
<evidence type="ECO:0000313" key="8">
    <source>
        <dbReference type="Proteomes" id="UP000095672"/>
    </source>
</evidence>
<reference evidence="8" key="1">
    <citation type="submission" date="2016-01" db="EMBL/GenBank/DDBJ databases">
        <title>Complete genome sequence of Microbulbifer sp. CCB-MM1, a halophile isolated from Matang Mangrove Forest, Perak.</title>
        <authorList>
            <person name="Moh T.H."/>
            <person name="Dinesh B."/>
            <person name="Lau N.-S."/>
            <person name="Go F."/>
            <person name="Alexander Chong S.-C."/>
        </authorList>
    </citation>
    <scope>NUCLEOTIDE SEQUENCE [LARGE SCALE GENOMIC DNA]</scope>
    <source>
        <strain evidence="8">CCB-MM1</strain>
    </source>
</reference>
<dbReference type="KEGG" id="micc:AUP74_02536"/>
<keyword evidence="8" id="KW-1185">Reference proteome</keyword>
<dbReference type="Proteomes" id="UP000095672">
    <property type="component" value="Chromosome"/>
</dbReference>
<keyword evidence="2 5" id="KW-0812">Transmembrane</keyword>
<proteinExistence type="predicted"/>
<accession>A0A1C9WA13</accession>
<gene>
    <name evidence="7" type="ORF">AUP74_02536</name>
</gene>
<feature type="transmembrane region" description="Helical" evidence="5">
    <location>
        <begin position="42"/>
        <end position="61"/>
    </location>
</feature>
<feature type="transmembrane region" description="Helical" evidence="5">
    <location>
        <begin position="82"/>
        <end position="102"/>
    </location>
</feature>
<dbReference type="OrthoDB" id="582337at2"/>
<feature type="domain" description="DUF202" evidence="6">
    <location>
        <begin position="8"/>
        <end position="68"/>
    </location>
</feature>
<evidence type="ECO:0000256" key="2">
    <source>
        <dbReference type="ARBA" id="ARBA00022692"/>
    </source>
</evidence>
<evidence type="ECO:0000256" key="3">
    <source>
        <dbReference type="ARBA" id="ARBA00022989"/>
    </source>
</evidence>
<evidence type="ECO:0000256" key="1">
    <source>
        <dbReference type="ARBA" id="ARBA00004127"/>
    </source>
</evidence>
<evidence type="ECO:0000256" key="5">
    <source>
        <dbReference type="SAM" id="Phobius"/>
    </source>
</evidence>
<dbReference type="GO" id="GO:0012505">
    <property type="term" value="C:endomembrane system"/>
    <property type="evidence" value="ECO:0007669"/>
    <property type="project" value="UniProtKB-SubCell"/>
</dbReference>
<dbReference type="InterPro" id="IPR003807">
    <property type="entry name" value="DUF202"/>
</dbReference>
<name>A0A1C9WA13_9GAMM</name>
<feature type="transmembrane region" description="Helical" evidence="5">
    <location>
        <begin position="15"/>
        <end position="36"/>
    </location>
</feature>
<evidence type="ECO:0000259" key="6">
    <source>
        <dbReference type="Pfam" id="PF02656"/>
    </source>
</evidence>